<proteinExistence type="predicted"/>
<sequence>MSVVRHTNDDMEQNYSEDESSPLYGGRLRKENPKAINQHLPEEVKNRKPQGKILLLKTALGTLPTERQRGLAQLLLRFGRNLQYNAITRFD</sequence>
<dbReference type="EMBL" id="OE001463">
    <property type="protein sequence ID" value="CAD7456871.1"/>
    <property type="molecule type" value="Genomic_DNA"/>
</dbReference>
<gene>
    <name evidence="2" type="ORF">TTEB3V08_LOCUS4886</name>
</gene>
<protein>
    <submittedName>
        <fullName evidence="2">Uncharacterized protein</fullName>
    </submittedName>
</protein>
<accession>A0A7R9IER7</accession>
<feature type="compositionally biased region" description="Acidic residues" evidence="1">
    <location>
        <begin position="10"/>
        <end position="20"/>
    </location>
</feature>
<organism evidence="2">
    <name type="scientific">Timema tahoe</name>
    <dbReference type="NCBI Taxonomy" id="61484"/>
    <lineage>
        <taxon>Eukaryota</taxon>
        <taxon>Metazoa</taxon>
        <taxon>Ecdysozoa</taxon>
        <taxon>Arthropoda</taxon>
        <taxon>Hexapoda</taxon>
        <taxon>Insecta</taxon>
        <taxon>Pterygota</taxon>
        <taxon>Neoptera</taxon>
        <taxon>Polyneoptera</taxon>
        <taxon>Phasmatodea</taxon>
        <taxon>Timematodea</taxon>
        <taxon>Timematoidea</taxon>
        <taxon>Timematidae</taxon>
        <taxon>Timema</taxon>
    </lineage>
</organism>
<feature type="region of interest" description="Disordered" evidence="1">
    <location>
        <begin position="1"/>
        <end position="28"/>
    </location>
</feature>
<reference evidence="2" key="1">
    <citation type="submission" date="2020-11" db="EMBL/GenBank/DDBJ databases">
        <authorList>
            <person name="Tran Van P."/>
        </authorList>
    </citation>
    <scope>NUCLEOTIDE SEQUENCE</scope>
</reference>
<name>A0A7R9IER7_9NEOP</name>
<dbReference type="AlphaFoldDB" id="A0A7R9IER7"/>
<evidence type="ECO:0000256" key="1">
    <source>
        <dbReference type="SAM" id="MobiDB-lite"/>
    </source>
</evidence>
<evidence type="ECO:0000313" key="2">
    <source>
        <dbReference type="EMBL" id="CAD7456871.1"/>
    </source>
</evidence>